<feature type="transmembrane region" description="Helical" evidence="8">
    <location>
        <begin position="34"/>
        <end position="51"/>
    </location>
</feature>
<dbReference type="GO" id="GO:0005886">
    <property type="term" value="C:plasma membrane"/>
    <property type="evidence" value="ECO:0007669"/>
    <property type="project" value="UniProtKB-SubCell"/>
</dbReference>
<evidence type="ECO:0000313" key="9">
    <source>
        <dbReference type="EMBL" id="OHA02035.1"/>
    </source>
</evidence>
<keyword evidence="5 8" id="KW-0812">Transmembrane</keyword>
<evidence type="ECO:0000256" key="4">
    <source>
        <dbReference type="ARBA" id="ARBA00022475"/>
    </source>
</evidence>
<proteinExistence type="inferred from homology"/>
<evidence type="ECO:0000256" key="7">
    <source>
        <dbReference type="ARBA" id="ARBA00023136"/>
    </source>
</evidence>
<dbReference type="PANTHER" id="PTHR21716:SF53">
    <property type="entry name" value="PERMEASE PERM-RELATED"/>
    <property type="match status" value="1"/>
</dbReference>
<evidence type="ECO:0000256" key="2">
    <source>
        <dbReference type="ARBA" id="ARBA00009773"/>
    </source>
</evidence>
<keyword evidence="4" id="KW-1003">Cell membrane</keyword>
<reference evidence="9 10" key="1">
    <citation type="journal article" date="2016" name="Nat. Commun.">
        <title>Thousands of microbial genomes shed light on interconnected biogeochemical processes in an aquifer system.</title>
        <authorList>
            <person name="Anantharaman K."/>
            <person name="Brown C.T."/>
            <person name="Hug L.A."/>
            <person name="Sharon I."/>
            <person name="Castelle C.J."/>
            <person name="Probst A.J."/>
            <person name="Thomas B.C."/>
            <person name="Singh A."/>
            <person name="Wilkins M.J."/>
            <person name="Karaoz U."/>
            <person name="Brodie E.L."/>
            <person name="Williams K.H."/>
            <person name="Hubbard S.S."/>
            <person name="Banfield J.F."/>
        </authorList>
    </citation>
    <scope>NUCLEOTIDE SEQUENCE [LARGE SCALE GENOMIC DNA]</scope>
</reference>
<name>A0A1G2KRH3_9BACT</name>
<keyword evidence="6 8" id="KW-1133">Transmembrane helix</keyword>
<dbReference type="GO" id="GO:0055085">
    <property type="term" value="P:transmembrane transport"/>
    <property type="evidence" value="ECO:0007669"/>
    <property type="project" value="TreeGrafter"/>
</dbReference>
<organism evidence="9 10">
    <name type="scientific">Candidatus Sungbacteria bacterium RIFCSPHIGHO2_02_FULL_51_29</name>
    <dbReference type="NCBI Taxonomy" id="1802273"/>
    <lineage>
        <taxon>Bacteria</taxon>
        <taxon>Candidatus Sungiibacteriota</taxon>
    </lineage>
</organism>
<feature type="transmembrane region" description="Helical" evidence="8">
    <location>
        <begin position="161"/>
        <end position="187"/>
    </location>
</feature>
<dbReference type="AlphaFoldDB" id="A0A1G2KRH3"/>
<comment type="similarity">
    <text evidence="2">Belongs to the autoinducer-2 exporter (AI-2E) (TC 2.A.86) family.</text>
</comment>
<keyword evidence="7 8" id="KW-0472">Membrane</keyword>
<evidence type="ECO:0000256" key="1">
    <source>
        <dbReference type="ARBA" id="ARBA00004651"/>
    </source>
</evidence>
<dbReference type="Pfam" id="PF01594">
    <property type="entry name" value="AI-2E_transport"/>
    <property type="match status" value="1"/>
</dbReference>
<comment type="caution">
    <text evidence="9">The sequence shown here is derived from an EMBL/GenBank/DDBJ whole genome shotgun (WGS) entry which is preliminary data.</text>
</comment>
<evidence type="ECO:0008006" key="11">
    <source>
        <dbReference type="Google" id="ProtNLM"/>
    </source>
</evidence>
<evidence type="ECO:0000256" key="5">
    <source>
        <dbReference type="ARBA" id="ARBA00022692"/>
    </source>
</evidence>
<feature type="transmembrane region" description="Helical" evidence="8">
    <location>
        <begin position="324"/>
        <end position="357"/>
    </location>
</feature>
<sequence>MFDGVFAAVFRPVPYRFFMQSSPNPHPIDISYKVFIKFFIAISVIVSLYFLRNIVAALLFAVVIASGIEPAILWLRRYRIPRTLAVIMIYALMVCIVSGVLYMIVPTVIEEADGFFSKFSAFRAENFQNVPFSQILEIIQKNGTGVFSGGLGQFGALTGNIFQIISTVFGSVVSGVILVVVSFYLAAQERGIENFLRVVTPLEYEEYMIDLWSRSQAKMGQWLRAQLLLAVLVGLLVYFSLIILGFATGQHIQYAFLLGLLAAVFEVIPVIGPILAAVPAVLTAFLIDPYLGLITVLIYIAVQQIESQVIVPVVMGRSVGLNPIVVVLALLVGANLGGILGIFLAVPLASVFLEFIVDIDKKKRGAFQYLPPPA</sequence>
<evidence type="ECO:0000313" key="10">
    <source>
        <dbReference type="Proteomes" id="UP000177811"/>
    </source>
</evidence>
<accession>A0A1G2KRH3</accession>
<feature type="transmembrane region" description="Helical" evidence="8">
    <location>
        <begin position="227"/>
        <end position="248"/>
    </location>
</feature>
<comment type="subcellular location">
    <subcellularLocation>
        <location evidence="1">Cell membrane</location>
        <topology evidence="1">Multi-pass membrane protein</topology>
    </subcellularLocation>
</comment>
<gene>
    <name evidence="9" type="ORF">A3C16_05775</name>
</gene>
<evidence type="ECO:0000256" key="8">
    <source>
        <dbReference type="SAM" id="Phobius"/>
    </source>
</evidence>
<dbReference type="InterPro" id="IPR002549">
    <property type="entry name" value="AI-2E-like"/>
</dbReference>
<evidence type="ECO:0000256" key="6">
    <source>
        <dbReference type="ARBA" id="ARBA00022989"/>
    </source>
</evidence>
<feature type="transmembrane region" description="Helical" evidence="8">
    <location>
        <begin position="57"/>
        <end position="75"/>
    </location>
</feature>
<keyword evidence="3" id="KW-0813">Transport</keyword>
<protein>
    <recommendedName>
        <fullName evidence="11">AI-2E family transporter</fullName>
    </recommendedName>
</protein>
<feature type="transmembrane region" description="Helical" evidence="8">
    <location>
        <begin position="254"/>
        <end position="278"/>
    </location>
</feature>
<feature type="transmembrane region" description="Helical" evidence="8">
    <location>
        <begin position="285"/>
        <end position="304"/>
    </location>
</feature>
<dbReference type="Proteomes" id="UP000177811">
    <property type="component" value="Unassembled WGS sequence"/>
</dbReference>
<dbReference type="EMBL" id="MHQL01000048">
    <property type="protein sequence ID" value="OHA02035.1"/>
    <property type="molecule type" value="Genomic_DNA"/>
</dbReference>
<evidence type="ECO:0000256" key="3">
    <source>
        <dbReference type="ARBA" id="ARBA00022448"/>
    </source>
</evidence>
<dbReference type="PANTHER" id="PTHR21716">
    <property type="entry name" value="TRANSMEMBRANE PROTEIN"/>
    <property type="match status" value="1"/>
</dbReference>
<feature type="transmembrane region" description="Helical" evidence="8">
    <location>
        <begin position="87"/>
        <end position="109"/>
    </location>
</feature>